<comment type="caution">
    <text evidence="1">The sequence shown here is derived from an EMBL/GenBank/DDBJ whole genome shotgun (WGS) entry which is preliminary data.</text>
</comment>
<dbReference type="Proteomes" id="UP001157114">
    <property type="component" value="Unassembled WGS sequence"/>
</dbReference>
<keyword evidence="2" id="KW-1185">Reference proteome</keyword>
<gene>
    <name evidence="1" type="ORF">MU1_03970</name>
</gene>
<sequence length="369" mass="41273">MIASPVKKSYKWSLLGIVVILFIGGTALTNANTREKVDAAAVTEQTTATEIEELTNVWANALKTREGKPRYDMMSAKAKEKFEQEQIIRAGEDWNFNIGVSSPWVIDYESKIDGLNVVITYVTKTSEPAYYKTVESVSFVKENGKFVVDDYEILTDGELIHTGTMISRTDYDRMMKIIISVNKGELPVTALKDAKLILQRKDGLNNLSRSVREEYLKENGMTVSATDQQGITEQEYLDMSYIIGEVNAGDLPIAALKDAEPLLQRNPEMITKETWAKYNALKSDYQTNEQGETYGHGPFTGVEPDLIKAEGENGVVGYVKASDLSPSYSSPEEALANQELLNKSEYRSIHLYKSDGKTIIGEFRMYSSK</sequence>
<organism evidence="1 2">
    <name type="scientific">Paenibacillus glycanilyticus</name>
    <dbReference type="NCBI Taxonomy" id="126569"/>
    <lineage>
        <taxon>Bacteria</taxon>
        <taxon>Bacillati</taxon>
        <taxon>Bacillota</taxon>
        <taxon>Bacilli</taxon>
        <taxon>Bacillales</taxon>
        <taxon>Paenibacillaceae</taxon>
        <taxon>Paenibacillus</taxon>
    </lineage>
</organism>
<name>A0ABQ6G725_9BACL</name>
<protein>
    <submittedName>
        <fullName evidence="1">Uncharacterized protein</fullName>
    </submittedName>
</protein>
<proteinExistence type="predicted"/>
<evidence type="ECO:0000313" key="1">
    <source>
        <dbReference type="EMBL" id="GLX66053.1"/>
    </source>
</evidence>
<evidence type="ECO:0000313" key="2">
    <source>
        <dbReference type="Proteomes" id="UP001157114"/>
    </source>
</evidence>
<dbReference type="EMBL" id="BSSQ01000001">
    <property type="protein sequence ID" value="GLX66053.1"/>
    <property type="molecule type" value="Genomic_DNA"/>
</dbReference>
<accession>A0ABQ6G725</accession>
<reference evidence="1 2" key="1">
    <citation type="submission" date="2023-03" db="EMBL/GenBank/DDBJ databases">
        <title>Draft genome sequence of the bacteria which degrade cell wall of Tricholomamatutake.</title>
        <authorList>
            <person name="Konishi Y."/>
            <person name="Fukuta Y."/>
            <person name="Shirasaka N."/>
        </authorList>
    </citation>
    <scope>NUCLEOTIDE SEQUENCE [LARGE SCALE GENOMIC DNA]</scope>
    <source>
        <strain evidence="2">mu1</strain>
    </source>
</reference>